<evidence type="ECO:0000256" key="6">
    <source>
        <dbReference type="ARBA" id="ARBA00022801"/>
    </source>
</evidence>
<dbReference type="InterPro" id="IPR011118">
    <property type="entry name" value="Tannase/feruloyl_esterase"/>
</dbReference>
<evidence type="ECO:0000256" key="8">
    <source>
        <dbReference type="ARBA" id="ARBA00022837"/>
    </source>
</evidence>
<dbReference type="EC" id="3.1.1.-" evidence="12"/>
<evidence type="ECO:0000259" key="15">
    <source>
        <dbReference type="SMART" id="SM00829"/>
    </source>
</evidence>
<evidence type="ECO:0000256" key="9">
    <source>
        <dbReference type="ARBA" id="ARBA00022857"/>
    </source>
</evidence>
<dbReference type="SUPFAM" id="SSF51735">
    <property type="entry name" value="NAD(P)-binding Rossmann-fold domains"/>
    <property type="match status" value="2"/>
</dbReference>
<dbReference type="AlphaFoldDB" id="A0A2D2AGX6"/>
<keyword evidence="11" id="KW-1015">Disulfide bond</keyword>
<dbReference type="FunFam" id="3.40.50.720:FF:000003">
    <property type="entry name" value="S-(hydroxymethyl)glutathione dehydrogenase"/>
    <property type="match status" value="1"/>
</dbReference>
<dbReference type="Gene3D" id="3.90.180.10">
    <property type="entry name" value="Medium-chain alcohol dehydrogenases, catalytic domain"/>
    <property type="match status" value="1"/>
</dbReference>
<dbReference type="Pfam" id="PF00106">
    <property type="entry name" value="adh_short"/>
    <property type="match status" value="1"/>
</dbReference>
<keyword evidence="10" id="KW-0560">Oxidoreductase</keyword>
<evidence type="ECO:0000256" key="11">
    <source>
        <dbReference type="ARBA" id="ARBA00023157"/>
    </source>
</evidence>
<dbReference type="InterPro" id="IPR002347">
    <property type="entry name" value="SDR_fam"/>
</dbReference>
<dbReference type="PANTHER" id="PTHR33938">
    <property type="entry name" value="FERULOYL ESTERASE B-RELATED"/>
    <property type="match status" value="1"/>
</dbReference>
<evidence type="ECO:0000313" key="16">
    <source>
        <dbReference type="EMBL" id="ATQ35971.1"/>
    </source>
</evidence>
<evidence type="ECO:0000256" key="14">
    <source>
        <dbReference type="SAM" id="MobiDB-lite"/>
    </source>
</evidence>
<evidence type="ECO:0000256" key="1">
    <source>
        <dbReference type="ARBA" id="ARBA00001947"/>
    </source>
</evidence>
<evidence type="ECO:0000256" key="3">
    <source>
        <dbReference type="ARBA" id="ARBA00022487"/>
    </source>
</evidence>
<evidence type="ECO:0000256" key="7">
    <source>
        <dbReference type="ARBA" id="ARBA00022833"/>
    </source>
</evidence>
<dbReference type="InterPro" id="IPR036291">
    <property type="entry name" value="NAD(P)-bd_dom_sf"/>
</dbReference>
<keyword evidence="7 13" id="KW-0862">Zinc</keyword>
<evidence type="ECO:0000256" key="4">
    <source>
        <dbReference type="ARBA" id="ARBA00022723"/>
    </source>
</evidence>
<dbReference type="InterPro" id="IPR013154">
    <property type="entry name" value="ADH-like_N"/>
</dbReference>
<keyword evidence="4 13" id="KW-0479">Metal-binding</keyword>
<name>A0A2D2AGX6_9EURO</name>
<dbReference type="InterPro" id="IPR002328">
    <property type="entry name" value="ADH_Zn_CS"/>
</dbReference>
<feature type="compositionally biased region" description="Low complexity" evidence="14">
    <location>
        <begin position="871"/>
        <end position="887"/>
    </location>
</feature>
<evidence type="ECO:0000256" key="12">
    <source>
        <dbReference type="RuleBase" id="RU361238"/>
    </source>
</evidence>
<dbReference type="PRINTS" id="PR00081">
    <property type="entry name" value="GDHRDH"/>
</dbReference>
<evidence type="ECO:0000256" key="2">
    <source>
        <dbReference type="ARBA" id="ARBA00006249"/>
    </source>
</evidence>
<dbReference type="Pfam" id="PF08240">
    <property type="entry name" value="ADH_N"/>
    <property type="match status" value="1"/>
</dbReference>
<dbReference type="GO" id="GO:0008270">
    <property type="term" value="F:zinc ion binding"/>
    <property type="evidence" value="ECO:0007669"/>
    <property type="project" value="InterPro"/>
</dbReference>
<keyword evidence="5" id="KW-0732">Signal</keyword>
<dbReference type="GO" id="GO:0030600">
    <property type="term" value="F:feruloyl esterase activity"/>
    <property type="evidence" value="ECO:0007669"/>
    <property type="project" value="UniProtKB-ARBA"/>
</dbReference>
<dbReference type="InterPro" id="IPR029058">
    <property type="entry name" value="AB_hydrolase_fold"/>
</dbReference>
<dbReference type="GO" id="GO:0016491">
    <property type="term" value="F:oxidoreductase activity"/>
    <property type="evidence" value="ECO:0007669"/>
    <property type="project" value="UniProtKB-KW"/>
</dbReference>
<dbReference type="PROSITE" id="PS00061">
    <property type="entry name" value="ADH_SHORT"/>
    <property type="match status" value="1"/>
</dbReference>
<protein>
    <recommendedName>
        <fullName evidence="12">Carboxylic ester hydrolase</fullName>
        <ecNumber evidence="12">3.1.1.-</ecNumber>
    </recommendedName>
</protein>
<evidence type="ECO:0000256" key="13">
    <source>
        <dbReference type="RuleBase" id="RU361277"/>
    </source>
</evidence>
<dbReference type="PANTHER" id="PTHR33938:SF2">
    <property type="entry name" value="CARBOXYLIC ESTER HYDROLASE"/>
    <property type="match status" value="1"/>
</dbReference>
<accession>A0A2D2AGX6</accession>
<dbReference type="PRINTS" id="PR00080">
    <property type="entry name" value="SDRFAMILY"/>
</dbReference>
<comment type="similarity">
    <text evidence="2 12">Belongs to the tannase family.</text>
</comment>
<evidence type="ECO:0000256" key="10">
    <source>
        <dbReference type="ARBA" id="ARBA00023002"/>
    </source>
</evidence>
<comment type="cofactor">
    <cofactor evidence="1 13">
        <name>Zn(2+)</name>
        <dbReference type="ChEBI" id="CHEBI:29105"/>
    </cofactor>
</comment>
<dbReference type="EMBL" id="MF668307">
    <property type="protein sequence ID" value="ATQ35971.1"/>
    <property type="molecule type" value="mRNA"/>
</dbReference>
<dbReference type="Gene3D" id="3.40.50.720">
    <property type="entry name" value="NAD(P)-binding Rossmann-like Domain"/>
    <property type="match status" value="2"/>
</dbReference>
<dbReference type="Pfam" id="PF07519">
    <property type="entry name" value="Tannase"/>
    <property type="match status" value="2"/>
</dbReference>
<dbReference type="InterPro" id="IPR020904">
    <property type="entry name" value="Sc_DH/Rdtase_CS"/>
</dbReference>
<keyword evidence="6 12" id="KW-0378">Hydrolase</keyword>
<dbReference type="SUPFAM" id="SSF50129">
    <property type="entry name" value="GroES-like"/>
    <property type="match status" value="1"/>
</dbReference>
<dbReference type="SUPFAM" id="SSF53474">
    <property type="entry name" value="alpha/beta-Hydrolases"/>
    <property type="match status" value="1"/>
</dbReference>
<keyword evidence="9" id="KW-0521">NADP</keyword>
<dbReference type="InterPro" id="IPR011032">
    <property type="entry name" value="GroES-like_sf"/>
</dbReference>
<dbReference type="CDD" id="cd08278">
    <property type="entry name" value="benzyl_alcohol_DH"/>
    <property type="match status" value="1"/>
</dbReference>
<dbReference type="Pfam" id="PF00107">
    <property type="entry name" value="ADH_zinc_N"/>
    <property type="match status" value="1"/>
</dbReference>
<feature type="domain" description="Enoyl reductase (ER)" evidence="15">
    <location>
        <begin position="426"/>
        <end position="798"/>
    </location>
</feature>
<dbReference type="PROSITE" id="PS00059">
    <property type="entry name" value="ADH_ZINC"/>
    <property type="match status" value="1"/>
</dbReference>
<dbReference type="InterPro" id="IPR013149">
    <property type="entry name" value="ADH-like_C"/>
</dbReference>
<sequence>MSTDTGHNSVSIDGEWAYHAPEKLIDWGYRAMHGSTMLAKELTRAYYGKRLEYSYYSGCSTGGRQGLREVELYPDDFDGVIAGSPAWWTSHLQPWTVKAGTYNIPGSGQIPASMFPVIGDEVVKQCDPQDGFVDNVVMEPQHCDLKLEALLCRAGNSTGCLTPAQLDTLRLIYSDYVDANQSFVFPPLLPGSESQWDTLINNGTANPLGTDYVRYFLGLGPQWTQDQFNDSIVQLSDELDPGNATANDYDISLFQKKGGKLLMYHGMADGYIPTDSSLYYYNQITKTLGSSDTDLDDFYKFFYVPGMQHCSGTPDNMRAPWYFAGPNQGPALSPSAHSVPGFEDPKHDILLALMDWVERGVPPEYIIATTWNNDTMQDEVYRQRPLCFFPKRAVYSGKGNANEAENWEWIPNMSLSSKQKAIVAYGPFRAGKWKLRDVSPRDLREKELLVEIVASGICHSDLYFADKESGPGVHFPRVMGHEGVGYVKEVGPNCSVAQIGDPVILTFSACHQCETCQNGHTAHCLDFVQLNFGASEETYNFNVFDEGSSDSSHSVHGSFFGQSSFSTLAIVRESSAVNVSHMLGKDRDELALMAPLGCGVQTGTGAILNVANAGPKDRVVVLGLGGVGLSAIMGAKIAGCAQIIGIDRFDSRLELAKELGATDVINTASTSEFSQVTEMLLAQTNGLGANITIDTTGVPGLIQESVNMTSYKGKILQIGAAPSDAILSIPIFQFMSDGKQFIGVVEGDVDPQKYIPQMVEWVKDGRLPLQKIMQFYDAEDFETALNDMKSGKTIKPVVGLAGSKNFETGMSLIIPNESLITSAVKGLIVVLTGGAQGVGRNVVEQLHSAGAKVIFGDVDDNLAVQVVSSLTDNNNNNSSSSSDSASSHDPGVHFVHCDTSSYDDQLSLFQAAYNRYKRIDVVIANAAVSIPRDPFSPANLTDESIFNPPTMAEVDVNLKGVLYTARLGYHYLRKNSNPEHRGDLVLVSSIAGFKECEGLVTYTASKHGVIGVMRGLALQAAKEGVKINTICPWMTKTRMVRGIEQGWYDLDLPSNEPADVARAILVCATANRSSKPGQVHQGAVLPFSGKILWVGGGKSYEIEDRLQSLEPEWLGHENSEILKKGQEYLHSGETSWDSK</sequence>
<evidence type="ECO:0000256" key="5">
    <source>
        <dbReference type="ARBA" id="ARBA00022729"/>
    </source>
</evidence>
<reference evidence="16" key="1">
    <citation type="journal article" date="2017" name="3 Biotech.">
        <title>Genome sequence of Talaromyces piceus 9-3 provides insights into lignocellulose degradation.</title>
        <authorList>
            <person name="He R."/>
            <person name="Bai X."/>
            <person name="Cai P."/>
            <person name="Sun C."/>
            <person name="Zhang D."/>
            <person name="Chen S."/>
        </authorList>
    </citation>
    <scope>NUCLEOTIDE SEQUENCE</scope>
    <source>
        <strain evidence="16">9-3</strain>
    </source>
</reference>
<keyword evidence="8" id="KW-0106">Calcium</keyword>
<dbReference type="SMART" id="SM00829">
    <property type="entry name" value="PKS_ER"/>
    <property type="match status" value="1"/>
</dbReference>
<feature type="region of interest" description="Disordered" evidence="14">
    <location>
        <begin position="871"/>
        <end position="890"/>
    </location>
</feature>
<keyword evidence="3" id="KW-0719">Serine esterase</keyword>
<organism evidence="16">
    <name type="scientific">Talaromyces piceae</name>
    <dbReference type="NCBI Taxonomy" id="153982"/>
    <lineage>
        <taxon>Eukaryota</taxon>
        <taxon>Fungi</taxon>
        <taxon>Dikarya</taxon>
        <taxon>Ascomycota</taxon>
        <taxon>Pezizomycotina</taxon>
        <taxon>Eurotiomycetes</taxon>
        <taxon>Eurotiomycetidae</taxon>
        <taxon>Eurotiales</taxon>
        <taxon>Trichocomaceae</taxon>
        <taxon>Talaromyces</taxon>
        <taxon>Talaromyces sect. Islandici</taxon>
    </lineage>
</organism>
<dbReference type="InterPro" id="IPR020843">
    <property type="entry name" value="ER"/>
</dbReference>
<proteinExistence type="evidence at transcript level"/>
<comment type="similarity">
    <text evidence="13">Belongs to the zinc-containing alcohol dehydrogenase family.</text>
</comment>